<evidence type="ECO:0000313" key="2">
    <source>
        <dbReference type="EMBL" id="KAG8477452.1"/>
    </source>
</evidence>
<protein>
    <recommendedName>
        <fullName evidence="4">Erythronate-4-phosphate dehydrogenase family protein</fullName>
    </recommendedName>
</protein>
<name>A0A8J5Y8T9_9ROSI</name>
<keyword evidence="1" id="KW-0472">Membrane</keyword>
<gene>
    <name evidence="2" type="ORF">CXB51_030637</name>
</gene>
<dbReference type="AlphaFoldDB" id="A0A8J5Y8T9"/>
<dbReference type="GO" id="GO:0004617">
    <property type="term" value="F:phosphoglycerate dehydrogenase activity"/>
    <property type="evidence" value="ECO:0007669"/>
    <property type="project" value="TreeGrafter"/>
</dbReference>
<organism evidence="2 3">
    <name type="scientific">Gossypium anomalum</name>
    <dbReference type="NCBI Taxonomy" id="47600"/>
    <lineage>
        <taxon>Eukaryota</taxon>
        <taxon>Viridiplantae</taxon>
        <taxon>Streptophyta</taxon>
        <taxon>Embryophyta</taxon>
        <taxon>Tracheophyta</taxon>
        <taxon>Spermatophyta</taxon>
        <taxon>Magnoliopsida</taxon>
        <taxon>eudicotyledons</taxon>
        <taxon>Gunneridae</taxon>
        <taxon>Pentapetalae</taxon>
        <taxon>rosids</taxon>
        <taxon>malvids</taxon>
        <taxon>Malvales</taxon>
        <taxon>Malvaceae</taxon>
        <taxon>Malvoideae</taxon>
        <taxon>Gossypium</taxon>
    </lineage>
</organism>
<dbReference type="OrthoDB" id="2016101at2759"/>
<dbReference type="PANTHER" id="PTHR42938:SF19">
    <property type="entry name" value="OS08G0151600 PROTEIN"/>
    <property type="match status" value="1"/>
</dbReference>
<dbReference type="Proteomes" id="UP000701853">
    <property type="component" value="Chromosome 11"/>
</dbReference>
<evidence type="ECO:0008006" key="4">
    <source>
        <dbReference type="Google" id="ProtNLM"/>
    </source>
</evidence>
<feature type="transmembrane region" description="Helical" evidence="1">
    <location>
        <begin position="341"/>
        <end position="358"/>
    </location>
</feature>
<keyword evidence="1" id="KW-0812">Transmembrane</keyword>
<sequence length="403" mass="44625">MHDRSSILAQKTSNSYDLINHSSVWLEIRLFYVRIAPCVVDNVPDHLTLCHFRREIGVSLEINGSRVPASDSAVLTLRCDRLNRESSEVTFLSTDSVRVTGGFEFEAYEDEKKVLLCGSLERMEGEWSMDCYLAAAAKEPGNSAFFKPKMGVSAPSIEVYIAGCCAGTPVILTKTILGSPKRKGASRLKWMLDAIPEDEEFGKGNDKGGNGFIRHRKLQVTDAAVEDYDSDGKIGLSHYAEEMYAGEDGQLSWFNAGVRVGVGIGLGVCLGVGVGVGLLMRSYQATTRNIRRRYQGFRPEINEKHRTATQTYKCKVLLGSGRWVELVCLACLRYEIALENLLTAIVSCLKTLFMIQGSELGNWRLAPLMSSWRLSASISRGYLLLIPTSYSLILLLINAQKNI</sequence>
<dbReference type="PANTHER" id="PTHR42938">
    <property type="entry name" value="FORMATE DEHYDROGENASE 1"/>
    <property type="match status" value="1"/>
</dbReference>
<keyword evidence="3" id="KW-1185">Reference proteome</keyword>
<keyword evidence="1" id="KW-1133">Transmembrane helix</keyword>
<comment type="caution">
    <text evidence="2">The sequence shown here is derived from an EMBL/GenBank/DDBJ whole genome shotgun (WGS) entry which is preliminary data.</text>
</comment>
<evidence type="ECO:0000313" key="3">
    <source>
        <dbReference type="Proteomes" id="UP000701853"/>
    </source>
</evidence>
<proteinExistence type="predicted"/>
<accession>A0A8J5Y8T9</accession>
<evidence type="ECO:0000256" key="1">
    <source>
        <dbReference type="SAM" id="Phobius"/>
    </source>
</evidence>
<feature type="transmembrane region" description="Helical" evidence="1">
    <location>
        <begin position="378"/>
        <end position="397"/>
    </location>
</feature>
<feature type="transmembrane region" description="Helical" evidence="1">
    <location>
        <begin position="260"/>
        <end position="283"/>
    </location>
</feature>
<dbReference type="EMBL" id="JAHUZN010000011">
    <property type="protein sequence ID" value="KAG8477452.1"/>
    <property type="molecule type" value="Genomic_DNA"/>
</dbReference>
<reference evidence="2 3" key="1">
    <citation type="journal article" date="2021" name="bioRxiv">
        <title>The Gossypium anomalum genome as a resource for cotton improvement and evolutionary analysis of hybrid incompatibility.</title>
        <authorList>
            <person name="Grover C.E."/>
            <person name="Yuan D."/>
            <person name="Arick M.A."/>
            <person name="Miller E.R."/>
            <person name="Hu G."/>
            <person name="Peterson D.G."/>
            <person name="Wendel J.F."/>
            <person name="Udall J.A."/>
        </authorList>
    </citation>
    <scope>NUCLEOTIDE SEQUENCE [LARGE SCALE GENOMIC DNA]</scope>
    <source>
        <strain evidence="2">JFW-Udall</strain>
        <tissue evidence="2">Leaf</tissue>
    </source>
</reference>